<reference evidence="2" key="1">
    <citation type="journal article" date="2016" name="Nature">
        <title>The genome of the seagrass Zostera marina reveals angiosperm adaptation to the sea.</title>
        <authorList>
            <person name="Olsen J.L."/>
            <person name="Rouze P."/>
            <person name="Verhelst B."/>
            <person name="Lin Y.-C."/>
            <person name="Bayer T."/>
            <person name="Collen J."/>
            <person name="Dattolo E."/>
            <person name="De Paoli E."/>
            <person name="Dittami S."/>
            <person name="Maumus F."/>
            <person name="Michel G."/>
            <person name="Kersting A."/>
            <person name="Lauritano C."/>
            <person name="Lohaus R."/>
            <person name="Toepel M."/>
            <person name="Tonon T."/>
            <person name="Vanneste K."/>
            <person name="Amirebrahimi M."/>
            <person name="Brakel J."/>
            <person name="Bostroem C."/>
            <person name="Chovatia M."/>
            <person name="Grimwood J."/>
            <person name="Jenkins J.W."/>
            <person name="Jueterbock A."/>
            <person name="Mraz A."/>
            <person name="Stam W.T."/>
            <person name="Tice H."/>
            <person name="Bornberg-Bauer E."/>
            <person name="Green P.J."/>
            <person name="Pearson G.A."/>
            <person name="Procaccini G."/>
            <person name="Duarte C.M."/>
            <person name="Schmutz J."/>
            <person name="Reusch T.B.H."/>
            <person name="Van de Peer Y."/>
        </authorList>
    </citation>
    <scope>NUCLEOTIDE SEQUENCE [LARGE SCALE GENOMIC DNA]</scope>
    <source>
        <strain evidence="2">cv. Finnish</strain>
    </source>
</reference>
<name>A0A0K9PXT7_ZOSMR</name>
<evidence type="ECO:0000313" key="1">
    <source>
        <dbReference type="EMBL" id="KMZ73826.1"/>
    </source>
</evidence>
<dbReference type="EMBL" id="LFYR01000514">
    <property type="protein sequence ID" value="KMZ73826.1"/>
    <property type="molecule type" value="Genomic_DNA"/>
</dbReference>
<evidence type="ECO:0000313" key="2">
    <source>
        <dbReference type="Proteomes" id="UP000036987"/>
    </source>
</evidence>
<comment type="caution">
    <text evidence="1">The sequence shown here is derived from an EMBL/GenBank/DDBJ whole genome shotgun (WGS) entry which is preliminary data.</text>
</comment>
<sequence>MSQLNVKCEEASQLSSALCDLNDLIPKNNDQIFVFILSFMEQWKNSLNQCYDCIERDGTCRVPIPQTGVPNLYCYFDKATRENTVASSIAKNVSNNKEDSGTISILMSHDKCVPNSMYNLIFSRNRYFKFYAYISIMLTLPQQ</sequence>
<gene>
    <name evidence="1" type="ORF">ZOSMA_13G00270</name>
</gene>
<protein>
    <submittedName>
        <fullName evidence="1">Uncharacterized protein</fullName>
    </submittedName>
</protein>
<dbReference type="AlphaFoldDB" id="A0A0K9PXT7"/>
<proteinExistence type="predicted"/>
<keyword evidence="2" id="KW-1185">Reference proteome</keyword>
<accession>A0A0K9PXT7</accession>
<dbReference type="Proteomes" id="UP000036987">
    <property type="component" value="Unassembled WGS sequence"/>
</dbReference>
<organism evidence="1 2">
    <name type="scientific">Zostera marina</name>
    <name type="common">Eelgrass</name>
    <dbReference type="NCBI Taxonomy" id="29655"/>
    <lineage>
        <taxon>Eukaryota</taxon>
        <taxon>Viridiplantae</taxon>
        <taxon>Streptophyta</taxon>
        <taxon>Embryophyta</taxon>
        <taxon>Tracheophyta</taxon>
        <taxon>Spermatophyta</taxon>
        <taxon>Magnoliopsida</taxon>
        <taxon>Liliopsida</taxon>
        <taxon>Zosteraceae</taxon>
        <taxon>Zostera</taxon>
    </lineage>
</organism>